<reference evidence="1 2" key="1">
    <citation type="journal article" date="2020" name="Cell">
        <title>Large-Scale Comparative Analyses of Tick Genomes Elucidate Their Genetic Diversity and Vector Capacities.</title>
        <authorList>
            <consortium name="Tick Genome and Microbiome Consortium (TIGMIC)"/>
            <person name="Jia N."/>
            <person name="Wang J."/>
            <person name="Shi W."/>
            <person name="Du L."/>
            <person name="Sun Y."/>
            <person name="Zhan W."/>
            <person name="Jiang J.F."/>
            <person name="Wang Q."/>
            <person name="Zhang B."/>
            <person name="Ji P."/>
            <person name="Bell-Sakyi L."/>
            <person name="Cui X.M."/>
            <person name="Yuan T.T."/>
            <person name="Jiang B.G."/>
            <person name="Yang W.F."/>
            <person name="Lam T.T."/>
            <person name="Chang Q.C."/>
            <person name="Ding S.J."/>
            <person name="Wang X.J."/>
            <person name="Zhu J.G."/>
            <person name="Ruan X.D."/>
            <person name="Zhao L."/>
            <person name="Wei J.T."/>
            <person name="Ye R.Z."/>
            <person name="Que T.C."/>
            <person name="Du C.H."/>
            <person name="Zhou Y.H."/>
            <person name="Cheng J.X."/>
            <person name="Dai P.F."/>
            <person name="Guo W.B."/>
            <person name="Han X.H."/>
            <person name="Huang E.J."/>
            <person name="Li L.F."/>
            <person name="Wei W."/>
            <person name="Gao Y.C."/>
            <person name="Liu J.Z."/>
            <person name="Shao H.Z."/>
            <person name="Wang X."/>
            <person name="Wang C.C."/>
            <person name="Yang T.C."/>
            <person name="Huo Q.B."/>
            <person name="Li W."/>
            <person name="Chen H.Y."/>
            <person name="Chen S.E."/>
            <person name="Zhou L.G."/>
            <person name="Ni X.B."/>
            <person name="Tian J.H."/>
            <person name="Sheng Y."/>
            <person name="Liu T."/>
            <person name="Pan Y.S."/>
            <person name="Xia L.Y."/>
            <person name="Li J."/>
            <person name="Zhao F."/>
            <person name="Cao W.C."/>
        </authorList>
    </citation>
    <scope>NUCLEOTIDE SEQUENCE [LARGE SCALE GENOMIC DNA]</scope>
    <source>
        <strain evidence="1">Iper-2018</strain>
    </source>
</reference>
<dbReference type="EMBL" id="JABSTQ010009341">
    <property type="protein sequence ID" value="KAG0430233.1"/>
    <property type="molecule type" value="Genomic_DNA"/>
</dbReference>
<comment type="caution">
    <text evidence="1">The sequence shown here is derived from an EMBL/GenBank/DDBJ whole genome shotgun (WGS) entry which is preliminary data.</text>
</comment>
<name>A0AC60Q8F2_IXOPE</name>
<dbReference type="Proteomes" id="UP000805193">
    <property type="component" value="Unassembled WGS sequence"/>
</dbReference>
<keyword evidence="2" id="KW-1185">Reference proteome</keyword>
<accession>A0AC60Q8F2</accession>
<gene>
    <name evidence="1" type="ORF">HPB47_022870</name>
</gene>
<protein>
    <submittedName>
        <fullName evidence="1">Uncharacterized protein</fullName>
    </submittedName>
</protein>
<evidence type="ECO:0000313" key="1">
    <source>
        <dbReference type="EMBL" id="KAG0430233.1"/>
    </source>
</evidence>
<evidence type="ECO:0000313" key="2">
    <source>
        <dbReference type="Proteomes" id="UP000805193"/>
    </source>
</evidence>
<sequence length="127" mass="14622">MSRFWQSVLEPYFGRSGGVLGYQIRTWKHRGNVTLVHGVSVVSLANPFAVAVRPGQEPVEAPYVSGRGNPRCRYCQRSFYNTSSLRRHMQRHLDKNRIRYPCPVCAKQFARKDYVREHCINVHGTDG</sequence>
<proteinExistence type="predicted"/>
<organism evidence="1 2">
    <name type="scientific">Ixodes persulcatus</name>
    <name type="common">Taiga tick</name>
    <dbReference type="NCBI Taxonomy" id="34615"/>
    <lineage>
        <taxon>Eukaryota</taxon>
        <taxon>Metazoa</taxon>
        <taxon>Ecdysozoa</taxon>
        <taxon>Arthropoda</taxon>
        <taxon>Chelicerata</taxon>
        <taxon>Arachnida</taxon>
        <taxon>Acari</taxon>
        <taxon>Parasitiformes</taxon>
        <taxon>Ixodida</taxon>
        <taxon>Ixodoidea</taxon>
        <taxon>Ixodidae</taxon>
        <taxon>Ixodinae</taxon>
        <taxon>Ixodes</taxon>
    </lineage>
</organism>